<dbReference type="PANTHER" id="PTHR34583:SF2">
    <property type="entry name" value="ANTIPORTER SUBUNIT MNHC2-RELATED"/>
    <property type="match status" value="1"/>
</dbReference>
<keyword evidence="4 8" id="KW-0812">Transmembrane</keyword>
<comment type="similarity">
    <text evidence="2">Belongs to the CPA3 antiporters (TC 2.A.63) subunit C family.</text>
</comment>
<reference evidence="9 10" key="1">
    <citation type="submission" date="2020-08" db="EMBL/GenBank/DDBJ databases">
        <title>novel species in genus Nocardioides.</title>
        <authorList>
            <person name="Zhang G."/>
        </authorList>
    </citation>
    <scope>NUCLEOTIDE SEQUENCE [LARGE SCALE GENOMIC DNA]</scope>
    <source>
        <strain evidence="9 10">SC8A-24</strain>
    </source>
</reference>
<sequence>MTDVNLTLVIVSAALLGSGVYLVLERSLSRVLVGLVMIGNGVSIGFLVAGGRAGRAPIVGEDGDSAGIADPLPQAMVLTAIVITLATTAFVLAMAYRSWQLYGHDDVQDDVEDATVRRLATIDVTSEAYAATTSDFPGDDSSGDPGQGPDDDPRGNQAHGKDPLGRDPRTGDPAESDPLRADAAEARGADS</sequence>
<dbReference type="Gene3D" id="1.10.287.3510">
    <property type="match status" value="1"/>
</dbReference>
<dbReference type="InterPro" id="IPR050601">
    <property type="entry name" value="CPA3_antiporter_subunitC"/>
</dbReference>
<evidence type="ECO:0000256" key="6">
    <source>
        <dbReference type="ARBA" id="ARBA00023136"/>
    </source>
</evidence>
<feature type="region of interest" description="Disordered" evidence="7">
    <location>
        <begin position="130"/>
        <end position="191"/>
    </location>
</feature>
<proteinExistence type="inferred from homology"/>
<comment type="subcellular location">
    <subcellularLocation>
        <location evidence="1">Cell membrane</location>
        <topology evidence="1">Multi-pass membrane protein</topology>
    </subcellularLocation>
</comment>
<name>A0ABR6U4H3_9ACTN</name>
<keyword evidence="3" id="KW-1003">Cell membrane</keyword>
<feature type="compositionally biased region" description="Basic and acidic residues" evidence="7">
    <location>
        <begin position="151"/>
        <end position="191"/>
    </location>
</feature>
<evidence type="ECO:0000256" key="7">
    <source>
        <dbReference type="SAM" id="MobiDB-lite"/>
    </source>
</evidence>
<keyword evidence="5 8" id="KW-1133">Transmembrane helix</keyword>
<feature type="transmembrane region" description="Helical" evidence="8">
    <location>
        <begin position="6"/>
        <end position="24"/>
    </location>
</feature>
<evidence type="ECO:0000256" key="1">
    <source>
        <dbReference type="ARBA" id="ARBA00004651"/>
    </source>
</evidence>
<evidence type="ECO:0000256" key="2">
    <source>
        <dbReference type="ARBA" id="ARBA00010388"/>
    </source>
</evidence>
<keyword evidence="6 8" id="KW-0472">Membrane</keyword>
<dbReference type="Pfam" id="PF00420">
    <property type="entry name" value="Oxidored_q2"/>
    <property type="match status" value="1"/>
</dbReference>
<evidence type="ECO:0000313" key="9">
    <source>
        <dbReference type="EMBL" id="MBC2959200.1"/>
    </source>
</evidence>
<dbReference type="NCBIfam" id="NF005929">
    <property type="entry name" value="PRK07946.1"/>
    <property type="match status" value="1"/>
</dbReference>
<evidence type="ECO:0000256" key="3">
    <source>
        <dbReference type="ARBA" id="ARBA00022475"/>
    </source>
</evidence>
<accession>A0ABR6U4H3</accession>
<evidence type="ECO:0000256" key="5">
    <source>
        <dbReference type="ARBA" id="ARBA00022989"/>
    </source>
</evidence>
<dbReference type="Proteomes" id="UP000604001">
    <property type="component" value="Unassembled WGS sequence"/>
</dbReference>
<feature type="transmembrane region" description="Helical" evidence="8">
    <location>
        <begin position="31"/>
        <end position="54"/>
    </location>
</feature>
<evidence type="ECO:0000256" key="8">
    <source>
        <dbReference type="SAM" id="Phobius"/>
    </source>
</evidence>
<organism evidence="9 10">
    <name type="scientific">Nocardioides deserti</name>
    <dbReference type="NCBI Taxonomy" id="1588644"/>
    <lineage>
        <taxon>Bacteria</taxon>
        <taxon>Bacillati</taxon>
        <taxon>Actinomycetota</taxon>
        <taxon>Actinomycetes</taxon>
        <taxon>Propionibacteriales</taxon>
        <taxon>Nocardioidaceae</taxon>
        <taxon>Nocardioides</taxon>
    </lineage>
</organism>
<evidence type="ECO:0000313" key="10">
    <source>
        <dbReference type="Proteomes" id="UP000604001"/>
    </source>
</evidence>
<comment type="caution">
    <text evidence="9">The sequence shown here is derived from an EMBL/GenBank/DDBJ whole genome shotgun (WGS) entry which is preliminary data.</text>
</comment>
<dbReference type="PANTHER" id="PTHR34583">
    <property type="entry name" value="ANTIPORTER SUBUNIT MNHC2-RELATED"/>
    <property type="match status" value="1"/>
</dbReference>
<dbReference type="EMBL" id="JACMYC010000001">
    <property type="protein sequence ID" value="MBC2959200.1"/>
    <property type="molecule type" value="Genomic_DNA"/>
</dbReference>
<feature type="transmembrane region" description="Helical" evidence="8">
    <location>
        <begin position="74"/>
        <end position="96"/>
    </location>
</feature>
<gene>
    <name evidence="9" type="ORF">H7344_02670</name>
</gene>
<dbReference type="InterPro" id="IPR039428">
    <property type="entry name" value="NUOK/Mnh_C1-like"/>
</dbReference>
<dbReference type="RefSeq" id="WP_186344443.1">
    <property type="nucleotide sequence ID" value="NZ_BMMR01000001.1"/>
</dbReference>
<protein>
    <submittedName>
        <fullName evidence="9">Na(+)/H(+) antiporter subunit C</fullName>
    </submittedName>
</protein>
<evidence type="ECO:0000256" key="4">
    <source>
        <dbReference type="ARBA" id="ARBA00022692"/>
    </source>
</evidence>
<keyword evidence="10" id="KW-1185">Reference proteome</keyword>